<evidence type="ECO:0000313" key="8">
    <source>
        <dbReference type="Proteomes" id="UP000092600"/>
    </source>
</evidence>
<dbReference type="CDD" id="cd06093">
    <property type="entry name" value="PX_domain"/>
    <property type="match status" value="1"/>
</dbReference>
<feature type="region of interest" description="Disordered" evidence="5">
    <location>
        <begin position="1"/>
        <end position="31"/>
    </location>
</feature>
<dbReference type="PANTHER" id="PTHR12326">
    <property type="entry name" value="PLECKSTRIN HOMOLOGY DOMAIN CONTAINING PROTEIN"/>
    <property type="match status" value="1"/>
</dbReference>
<evidence type="ECO:0000256" key="5">
    <source>
        <dbReference type="SAM" id="MobiDB-lite"/>
    </source>
</evidence>
<comment type="caution">
    <text evidence="7">The sequence shown here is derived from an EMBL/GenBank/DDBJ whole genome shotgun (WGS) entry which is preliminary data.</text>
</comment>
<dbReference type="InterPro" id="IPR036871">
    <property type="entry name" value="PX_dom_sf"/>
</dbReference>
<dbReference type="InterPro" id="IPR001683">
    <property type="entry name" value="PX_dom"/>
</dbReference>
<dbReference type="GO" id="GO:0016020">
    <property type="term" value="C:membrane"/>
    <property type="evidence" value="ECO:0007669"/>
    <property type="project" value="UniProtKB-ARBA"/>
</dbReference>
<dbReference type="AlphaFoldDB" id="A0A199VIP4"/>
<reference evidence="7 8" key="1">
    <citation type="journal article" date="2016" name="DNA Res.">
        <title>The draft genome of MD-2 pineapple using hybrid error correction of long reads.</title>
        <authorList>
            <person name="Redwan R.M."/>
            <person name="Saidin A."/>
            <person name="Kumar S.V."/>
        </authorList>
    </citation>
    <scope>NUCLEOTIDE SEQUENCE [LARGE SCALE GENOMIC DNA]</scope>
    <source>
        <strain evidence="8">cv. MD2</strain>
        <tissue evidence="7">Leaf</tissue>
    </source>
</reference>
<evidence type="ECO:0000256" key="3">
    <source>
        <dbReference type="ARBA" id="ARBA00022771"/>
    </source>
</evidence>
<sequence>MAREPQHPASSSSDDDAAAAASSSAYSSCEESDLDRYCSADSVLGTASLAGSLANRSDLLDVFRDLPADDLLLPPSSSAATPTPHRSYQRRRGRRRRSGASELAPTSLGVVRRFGGGGASDPPDEEEEGGGSDHEEDSMLEDYGSNDSEISNDDGDLHNSAAVEHYLRKVEMESRRRSPLLMDSSVAFGAADWEEFTRESEAGGFSGFSFDQDQPFQQPQTGSLAGAVEDMIRSYQSSAAEPSGRNGTTHPIKNSLNDSAVSATQNPPPEKDATFDSSHGDHRSCNEQITREVIDGPSEERVSDELAPPCTNSTGTSQEVEGESTVPPAIDVACKEASFREESIAILSTAKGVEEIPVAAEASKLEVNDSFDDMVLEMEEILLDSVDSHGDRFALDDRGYLSQLSNHVRDGSSTASTSGNDDVYPLAQHSSKIDRVEVIGAKQKTGDVSFGERLVGIKEYTIYILRVWSDNSQWEVERRYRDFVALYRQLNTFFSAHGYTLPLPWSNVERESRKIFGNASPNVVSERSTLIQDCLCSILSSKYPFALPSSFICFLSPGQPFYSSGLLKSLIPKSVQNLREDWLLKDSGFGETASREVSTLGKTISLVVEVRPRKSIRQLLELQHYTCAGCHKHIDAGKTLLRELVQSVGWNSSRFCQYTGQLFCSSCHVNDTAVLPARVLHYWDFTLYPVSQLAKAYLESIYDQPMLCVSAVNPLLFSKVPALLHVMGIRKKIAAMLPCIRCPFRRSIQKGLGFRRHLLESNDFFALRDLVDLSKGAFAALPVMMETISNRIFEHITQQCLECYDAGVPCNARQACNDPSSLIFPFQEAEAAKCGSCGSIFHKPCFEKLKGCPCVKSTPIINRRMGPTVEVNHRG</sequence>
<keyword evidence="1" id="KW-0479">Metal-binding</keyword>
<evidence type="ECO:0000256" key="1">
    <source>
        <dbReference type="ARBA" id="ARBA00022723"/>
    </source>
</evidence>
<feature type="compositionally biased region" description="Low complexity" evidence="5">
    <location>
        <begin position="69"/>
        <end position="80"/>
    </location>
</feature>
<protein>
    <submittedName>
        <fullName evidence="7">Pleckstrin domain-containing family M member 3</fullName>
    </submittedName>
</protein>
<dbReference type="InterPro" id="IPR025258">
    <property type="entry name" value="RH_dom"/>
</dbReference>
<feature type="compositionally biased region" description="Polar residues" evidence="5">
    <location>
        <begin position="235"/>
        <end position="265"/>
    </location>
</feature>
<feature type="region of interest" description="Disordered" evidence="5">
    <location>
        <begin position="69"/>
        <end position="157"/>
    </location>
</feature>
<keyword evidence="2" id="KW-0677">Repeat</keyword>
<evidence type="ECO:0000256" key="4">
    <source>
        <dbReference type="ARBA" id="ARBA00022833"/>
    </source>
</evidence>
<feature type="compositionally biased region" description="Low complexity" evidence="5">
    <location>
        <begin position="18"/>
        <end position="28"/>
    </location>
</feature>
<feature type="compositionally biased region" description="Acidic residues" evidence="5">
    <location>
        <begin position="122"/>
        <end position="140"/>
    </location>
</feature>
<feature type="compositionally biased region" description="Basic residues" evidence="5">
    <location>
        <begin position="87"/>
        <end position="98"/>
    </location>
</feature>
<dbReference type="Pfam" id="PF13901">
    <property type="entry name" value="RH_dom"/>
    <property type="match status" value="1"/>
</dbReference>
<dbReference type="GO" id="GO:0035091">
    <property type="term" value="F:phosphatidylinositol binding"/>
    <property type="evidence" value="ECO:0007669"/>
    <property type="project" value="InterPro"/>
</dbReference>
<name>A0A199VIP4_ANACO</name>
<evidence type="ECO:0000313" key="7">
    <source>
        <dbReference type="EMBL" id="OAY76878.1"/>
    </source>
</evidence>
<dbReference type="STRING" id="4615.A0A199VIP4"/>
<organism evidence="7 8">
    <name type="scientific">Ananas comosus</name>
    <name type="common">Pineapple</name>
    <name type="synonym">Ananas ananas</name>
    <dbReference type="NCBI Taxonomy" id="4615"/>
    <lineage>
        <taxon>Eukaryota</taxon>
        <taxon>Viridiplantae</taxon>
        <taxon>Streptophyta</taxon>
        <taxon>Embryophyta</taxon>
        <taxon>Tracheophyta</taxon>
        <taxon>Spermatophyta</taxon>
        <taxon>Magnoliopsida</taxon>
        <taxon>Liliopsida</taxon>
        <taxon>Poales</taxon>
        <taxon>Bromeliaceae</taxon>
        <taxon>Bromelioideae</taxon>
        <taxon>Ananas</taxon>
    </lineage>
</organism>
<dbReference type="PANTHER" id="PTHR12326:SF3">
    <property type="entry name" value="DIFFERENTIALLY EXPRESSED IN FDCP 8 HOMOLOG"/>
    <property type="match status" value="1"/>
</dbReference>
<keyword evidence="4" id="KW-0862">Zinc</keyword>
<feature type="compositionally biased region" description="Polar residues" evidence="5">
    <location>
        <begin position="310"/>
        <end position="319"/>
    </location>
</feature>
<dbReference type="SMART" id="SM00312">
    <property type="entry name" value="PX"/>
    <property type="match status" value="1"/>
</dbReference>
<dbReference type="Gene3D" id="3.30.1520.10">
    <property type="entry name" value="Phox-like domain"/>
    <property type="match status" value="1"/>
</dbReference>
<dbReference type="GO" id="GO:0008270">
    <property type="term" value="F:zinc ion binding"/>
    <property type="evidence" value="ECO:0007669"/>
    <property type="project" value="UniProtKB-KW"/>
</dbReference>
<feature type="compositionally biased region" description="Basic and acidic residues" evidence="5">
    <location>
        <begin position="269"/>
        <end position="304"/>
    </location>
</feature>
<proteinExistence type="predicted"/>
<dbReference type="EMBL" id="LSRQ01001670">
    <property type="protein sequence ID" value="OAY76878.1"/>
    <property type="molecule type" value="Genomic_DNA"/>
</dbReference>
<feature type="region of interest" description="Disordered" evidence="5">
    <location>
        <begin position="235"/>
        <end position="325"/>
    </location>
</feature>
<gene>
    <name evidence="7" type="ORF">ACMD2_23071</name>
</gene>
<dbReference type="SMART" id="SM01175">
    <property type="entry name" value="DUF4206"/>
    <property type="match status" value="1"/>
</dbReference>
<keyword evidence="3" id="KW-0863">Zinc-finger</keyword>
<accession>A0A199VIP4</accession>
<dbReference type="PROSITE" id="PS50195">
    <property type="entry name" value="PX"/>
    <property type="match status" value="1"/>
</dbReference>
<dbReference type="InterPro" id="IPR051366">
    <property type="entry name" value="DEF8"/>
</dbReference>
<feature type="domain" description="PX" evidence="6">
    <location>
        <begin position="441"/>
        <end position="562"/>
    </location>
</feature>
<dbReference type="GO" id="GO:0005768">
    <property type="term" value="C:endosome"/>
    <property type="evidence" value="ECO:0007669"/>
    <property type="project" value="UniProtKB-ARBA"/>
</dbReference>
<evidence type="ECO:0000256" key="2">
    <source>
        <dbReference type="ARBA" id="ARBA00022737"/>
    </source>
</evidence>
<dbReference type="Pfam" id="PF00787">
    <property type="entry name" value="PX"/>
    <property type="match status" value="1"/>
</dbReference>
<evidence type="ECO:0000259" key="6">
    <source>
        <dbReference type="PROSITE" id="PS50195"/>
    </source>
</evidence>
<dbReference type="Proteomes" id="UP000092600">
    <property type="component" value="Unassembled WGS sequence"/>
</dbReference>
<dbReference type="SUPFAM" id="SSF64268">
    <property type="entry name" value="PX domain"/>
    <property type="match status" value="1"/>
</dbReference>